<evidence type="ECO:0000313" key="2">
    <source>
        <dbReference type="EMBL" id="CEP19159.1"/>
    </source>
</evidence>
<dbReference type="EMBL" id="LN734014">
    <property type="protein sequence ID" value="CEP19159.1"/>
    <property type="molecule type" value="Genomic_DNA"/>
</dbReference>
<name>A0A0B7NVV3_9FUNG</name>
<feature type="region of interest" description="Disordered" evidence="1">
    <location>
        <begin position="34"/>
        <end position="125"/>
    </location>
</feature>
<protein>
    <submittedName>
        <fullName evidence="2">Uncharacterized protein</fullName>
    </submittedName>
</protein>
<evidence type="ECO:0000256" key="1">
    <source>
        <dbReference type="SAM" id="MobiDB-lite"/>
    </source>
</evidence>
<accession>A0A0B7NVV3</accession>
<dbReference type="Proteomes" id="UP000054107">
    <property type="component" value="Unassembled WGS sequence"/>
</dbReference>
<reference evidence="2 3" key="1">
    <citation type="submission" date="2014-09" db="EMBL/GenBank/DDBJ databases">
        <authorList>
            <person name="Ellenberger Sabrina"/>
        </authorList>
    </citation>
    <scope>NUCLEOTIDE SEQUENCE [LARGE SCALE GENOMIC DNA]</scope>
    <source>
        <strain evidence="2 3">CBS 412.66</strain>
    </source>
</reference>
<organism evidence="2 3">
    <name type="scientific">Parasitella parasitica</name>
    <dbReference type="NCBI Taxonomy" id="35722"/>
    <lineage>
        <taxon>Eukaryota</taxon>
        <taxon>Fungi</taxon>
        <taxon>Fungi incertae sedis</taxon>
        <taxon>Mucoromycota</taxon>
        <taxon>Mucoromycotina</taxon>
        <taxon>Mucoromycetes</taxon>
        <taxon>Mucorales</taxon>
        <taxon>Mucorineae</taxon>
        <taxon>Mucoraceae</taxon>
        <taxon>Parasitella</taxon>
    </lineage>
</organism>
<dbReference type="AlphaFoldDB" id="A0A0B7NVV3"/>
<sequence>MSHSTTSTHIPFLSEDEKIFLNTTATYSQVRRMSHNSVEQQTTAGSSAASIRPSMEENSYRQRRNQVVSASSLSLLWKRRDSSTSTCSSTTAGSIVDQSQNMSSHPVETDCCNQETSPKSPKAKELESLIFEQPQRTVRLSLTPGCAV</sequence>
<keyword evidence="3" id="KW-1185">Reference proteome</keyword>
<feature type="compositionally biased region" description="Polar residues" evidence="1">
    <location>
        <begin position="65"/>
        <end position="74"/>
    </location>
</feature>
<feature type="compositionally biased region" description="Polar residues" evidence="1">
    <location>
        <begin position="92"/>
        <end position="119"/>
    </location>
</feature>
<feature type="compositionally biased region" description="Polar residues" evidence="1">
    <location>
        <begin position="34"/>
        <end position="49"/>
    </location>
</feature>
<gene>
    <name evidence="2" type="primary">PARPA_13471.1 scaffold 46870</name>
</gene>
<dbReference type="OrthoDB" id="2277550at2759"/>
<proteinExistence type="predicted"/>
<evidence type="ECO:0000313" key="3">
    <source>
        <dbReference type="Proteomes" id="UP000054107"/>
    </source>
</evidence>